<keyword evidence="4 5" id="KW-0720">Serine protease</keyword>
<dbReference type="PANTHER" id="PTHR32060:SF30">
    <property type="entry name" value="CARBOXY-TERMINAL PROCESSING PROTEASE CTPA"/>
    <property type="match status" value="1"/>
</dbReference>
<dbReference type="InterPro" id="IPR029045">
    <property type="entry name" value="ClpP/crotonase-like_dom_sf"/>
</dbReference>
<evidence type="ECO:0000256" key="4">
    <source>
        <dbReference type="ARBA" id="ARBA00022825"/>
    </source>
</evidence>
<dbReference type="PANTHER" id="PTHR32060">
    <property type="entry name" value="TAIL-SPECIFIC PROTEASE"/>
    <property type="match status" value="1"/>
</dbReference>
<dbReference type="InterPro" id="IPR001478">
    <property type="entry name" value="PDZ"/>
</dbReference>
<keyword evidence="3 5" id="KW-0378">Hydrolase</keyword>
<name>A0ABP9AMK2_9SPHI</name>
<evidence type="ECO:0000256" key="3">
    <source>
        <dbReference type="ARBA" id="ARBA00022801"/>
    </source>
</evidence>
<dbReference type="InterPro" id="IPR036034">
    <property type="entry name" value="PDZ_sf"/>
</dbReference>
<feature type="domain" description="PDZ" evidence="6">
    <location>
        <begin position="82"/>
        <end position="148"/>
    </location>
</feature>
<proteinExistence type="inferred from homology"/>
<evidence type="ECO:0000313" key="8">
    <source>
        <dbReference type="Proteomes" id="UP001501411"/>
    </source>
</evidence>
<dbReference type="PROSITE" id="PS50106">
    <property type="entry name" value="PDZ"/>
    <property type="match status" value="1"/>
</dbReference>
<organism evidence="7 8">
    <name type="scientific">Olivibacter ginsenosidimutans</name>
    <dbReference type="NCBI Taxonomy" id="1176537"/>
    <lineage>
        <taxon>Bacteria</taxon>
        <taxon>Pseudomonadati</taxon>
        <taxon>Bacteroidota</taxon>
        <taxon>Sphingobacteriia</taxon>
        <taxon>Sphingobacteriales</taxon>
        <taxon>Sphingobacteriaceae</taxon>
        <taxon>Olivibacter</taxon>
    </lineage>
</organism>
<dbReference type="Gene3D" id="2.30.42.10">
    <property type="match status" value="1"/>
</dbReference>
<evidence type="ECO:0000256" key="1">
    <source>
        <dbReference type="ARBA" id="ARBA00009179"/>
    </source>
</evidence>
<protein>
    <submittedName>
        <fullName evidence="7">S41 family peptidase</fullName>
    </submittedName>
</protein>
<comment type="caution">
    <text evidence="7">The sequence shown here is derived from an EMBL/GenBank/DDBJ whole genome shotgun (WGS) entry which is preliminary data.</text>
</comment>
<dbReference type="InterPro" id="IPR004447">
    <property type="entry name" value="Peptidase_S41A"/>
</dbReference>
<dbReference type="Gene3D" id="3.90.226.10">
    <property type="entry name" value="2-enoyl-CoA Hydratase, Chain A, domain 1"/>
    <property type="match status" value="1"/>
</dbReference>
<evidence type="ECO:0000256" key="2">
    <source>
        <dbReference type="ARBA" id="ARBA00022670"/>
    </source>
</evidence>
<comment type="similarity">
    <text evidence="1 5">Belongs to the peptidase S41A family.</text>
</comment>
<dbReference type="SMART" id="SM00228">
    <property type="entry name" value="PDZ"/>
    <property type="match status" value="1"/>
</dbReference>
<dbReference type="Pfam" id="PF00595">
    <property type="entry name" value="PDZ"/>
    <property type="match status" value="1"/>
</dbReference>
<dbReference type="Gene3D" id="3.30.750.44">
    <property type="match status" value="1"/>
</dbReference>
<gene>
    <name evidence="7" type="ORF">GCM10023231_07720</name>
</gene>
<dbReference type="CDD" id="cd07560">
    <property type="entry name" value="Peptidase_S41_CPP"/>
    <property type="match status" value="1"/>
</dbReference>
<accession>A0ABP9AMK2</accession>
<dbReference type="NCBIfam" id="TIGR00225">
    <property type="entry name" value="prc"/>
    <property type="match status" value="1"/>
</dbReference>
<sequence>MKRIIIFLSFGLLLTGFTIVKQDLFELGKNLEIFAALYRQVSQHYVEPVDAGALMKTGIDAMLEELDPYTEFIPETSLEDFRLKYVNTQYGGLGARILAKANGEIVIAEIFEGFAAHKAGLHVGDQILAIDGRPVQGKEADEVSRLLKGEEGSRVQLRINDSKTATIKEVSVVRDNIIQPNVSYANRLPHGIGYIKLDKFLNGAADEVHQALTDLREQGALNGLILDLRNNGGGILQESVKIINLFVNQGEKVVVQQGKEQDNVFTYFTSRQSLLPNLPLVVLINGNSASASEIVAGALQDLDRAIILGERSFGKGLVQQTYRLPYNNMLKVTVAKYYTPSGRCIQALDYAHKDKDGKAIKVNDSLMAEFTTRVGRKVYDGNGVFPDIEVAAKKQPAVLQALVKQFLLADYATQYYNHHENIPAPGLFRLTDADYADFLTFLKMKQFTYSSRSEKLMRHLKTSIEEEGLSVNLKDELTSLENKLLANDDQILLSAKAEVKMQLEKEIVSRYYFQKGKFTYAEKRDKDILKAQDILQPEHKLAYQEVLSGKGRYGIIGKPGVHLASSE</sequence>
<dbReference type="Proteomes" id="UP001501411">
    <property type="component" value="Unassembled WGS sequence"/>
</dbReference>
<dbReference type="SMART" id="SM00245">
    <property type="entry name" value="TSPc"/>
    <property type="match status" value="1"/>
</dbReference>
<evidence type="ECO:0000313" key="7">
    <source>
        <dbReference type="EMBL" id="GAA4782504.1"/>
    </source>
</evidence>
<reference evidence="8" key="1">
    <citation type="journal article" date="2019" name="Int. J. Syst. Evol. Microbiol.">
        <title>The Global Catalogue of Microorganisms (GCM) 10K type strain sequencing project: providing services to taxonomists for standard genome sequencing and annotation.</title>
        <authorList>
            <consortium name="The Broad Institute Genomics Platform"/>
            <consortium name="The Broad Institute Genome Sequencing Center for Infectious Disease"/>
            <person name="Wu L."/>
            <person name="Ma J."/>
        </authorList>
    </citation>
    <scope>NUCLEOTIDE SEQUENCE [LARGE SCALE GENOMIC DNA]</scope>
    <source>
        <strain evidence="8">JCM 18200</strain>
    </source>
</reference>
<keyword evidence="2 5" id="KW-0645">Protease</keyword>
<evidence type="ECO:0000259" key="6">
    <source>
        <dbReference type="PROSITE" id="PS50106"/>
    </source>
</evidence>
<dbReference type="EMBL" id="BAABIQ010000005">
    <property type="protein sequence ID" value="GAA4782504.1"/>
    <property type="molecule type" value="Genomic_DNA"/>
</dbReference>
<dbReference type="InterPro" id="IPR005151">
    <property type="entry name" value="Tail-specific_protease"/>
</dbReference>
<evidence type="ECO:0000256" key="5">
    <source>
        <dbReference type="RuleBase" id="RU004404"/>
    </source>
</evidence>
<dbReference type="CDD" id="cd06782">
    <property type="entry name" value="cpPDZ_CPP-like"/>
    <property type="match status" value="1"/>
</dbReference>
<keyword evidence="8" id="KW-1185">Reference proteome</keyword>
<dbReference type="SUPFAM" id="SSF50156">
    <property type="entry name" value="PDZ domain-like"/>
    <property type="match status" value="1"/>
</dbReference>
<dbReference type="RefSeq" id="WP_345230397.1">
    <property type="nucleotide sequence ID" value="NZ_BAABIQ010000005.1"/>
</dbReference>
<dbReference type="SUPFAM" id="SSF52096">
    <property type="entry name" value="ClpP/crotonase"/>
    <property type="match status" value="1"/>
</dbReference>
<dbReference type="Pfam" id="PF03572">
    <property type="entry name" value="Peptidase_S41"/>
    <property type="match status" value="1"/>
</dbReference>